<proteinExistence type="predicted"/>
<gene>
    <name evidence="1" type="ORF">HDU87_002746</name>
</gene>
<dbReference type="AlphaFoldDB" id="A0AAD5XUX0"/>
<evidence type="ECO:0000313" key="1">
    <source>
        <dbReference type="EMBL" id="KAJ3185179.1"/>
    </source>
</evidence>
<sequence length="517" mass="58254">MKSIVDRFRDRLTNGCTNTHLILVADSCYSGSLVQALQNLRDQDFVDLLKDKTSSLSIQASSAPWQKARGGVFTPWYLEKVFPSQQPPVPPSNANEAPSSCASGLYIPFQHAHFGTLGSLPDEYSKKFLKEHFLPVPLDATVDRGKKAKHAASSTHAVPAIGEKTDGVVHDIKLARNNTGHQLFAHVTTKQYPQGFLLHLHVQFPQSSKGPQPKVEDKTPSTKIPVTLKQRKGKWIWMSAPPKPSETQEKELKVAVHDARRIENGNYVWEPSRSKNKDVKPAQELTYSMAGPLEDLWKKSKNLFDTIKAQAPKKVVYLKGVGRARSRSSICLEEMKWENPDHWDMEGSLMGSFRDKECPSPGIFPNMRGRIRVPSTPKNLPLAECARDLKAAYIEFVAPGNPKTYCSGFTACIHWRCGTYLVYPSQDLLSKYRSKSDHFWEEAHRLADCLLRHWDKTRQVDNAAKTFSESNTKKCQGEYRCCCPAADCCTYSADELRDINDRLKMLLDYTPIVSSLE</sequence>
<name>A0AAD5XUX0_9FUNG</name>
<keyword evidence="2" id="KW-1185">Reference proteome</keyword>
<accession>A0AAD5XUX0</accession>
<reference evidence="1" key="1">
    <citation type="submission" date="2020-05" db="EMBL/GenBank/DDBJ databases">
        <title>Phylogenomic resolution of chytrid fungi.</title>
        <authorList>
            <person name="Stajich J.E."/>
            <person name="Amses K."/>
            <person name="Simmons R."/>
            <person name="Seto K."/>
            <person name="Myers J."/>
            <person name="Bonds A."/>
            <person name="Quandt C.A."/>
            <person name="Barry K."/>
            <person name="Liu P."/>
            <person name="Grigoriev I."/>
            <person name="Longcore J.E."/>
            <person name="James T.Y."/>
        </authorList>
    </citation>
    <scope>NUCLEOTIDE SEQUENCE</scope>
    <source>
        <strain evidence="1">JEL0379</strain>
    </source>
</reference>
<dbReference type="EMBL" id="JADGJQ010000002">
    <property type="protein sequence ID" value="KAJ3185179.1"/>
    <property type="molecule type" value="Genomic_DNA"/>
</dbReference>
<comment type="caution">
    <text evidence="1">The sequence shown here is derived from an EMBL/GenBank/DDBJ whole genome shotgun (WGS) entry which is preliminary data.</text>
</comment>
<evidence type="ECO:0000313" key="2">
    <source>
        <dbReference type="Proteomes" id="UP001212152"/>
    </source>
</evidence>
<dbReference type="Proteomes" id="UP001212152">
    <property type="component" value="Unassembled WGS sequence"/>
</dbReference>
<protein>
    <submittedName>
        <fullName evidence="1">Uncharacterized protein</fullName>
    </submittedName>
</protein>
<organism evidence="1 2">
    <name type="scientific">Geranomyces variabilis</name>
    <dbReference type="NCBI Taxonomy" id="109894"/>
    <lineage>
        <taxon>Eukaryota</taxon>
        <taxon>Fungi</taxon>
        <taxon>Fungi incertae sedis</taxon>
        <taxon>Chytridiomycota</taxon>
        <taxon>Chytridiomycota incertae sedis</taxon>
        <taxon>Chytridiomycetes</taxon>
        <taxon>Spizellomycetales</taxon>
        <taxon>Powellomycetaceae</taxon>
        <taxon>Geranomyces</taxon>
    </lineage>
</organism>